<dbReference type="EMBL" id="PXYX01000036">
    <property type="protein sequence ID" value="PSR25084.1"/>
    <property type="molecule type" value="Genomic_DNA"/>
</dbReference>
<evidence type="ECO:0000256" key="1">
    <source>
        <dbReference type="SAM" id="Phobius"/>
    </source>
</evidence>
<feature type="transmembrane region" description="Helical" evidence="1">
    <location>
        <begin position="125"/>
        <end position="142"/>
    </location>
</feature>
<name>A0A2T2WS71_SULTH</name>
<dbReference type="AlphaFoldDB" id="A0A2T2WS71"/>
<accession>A0A2T2WS71</accession>
<sequence length="212" mass="23381">MTLSMWLRLTASLMWAFTVIVMLVKNNRSARILYRLDALAQASLLALLAESLHQNGLWLSAVLVVLVKVIVVPAVMHTGSYAVERDYSAQSRFGMAFVLIISLAVTILGFLLGDQFHGDHPITQGILWAAWLVAFVQMTLRYEIWSEAWGLLNFEVITSTLAIVLVSAFPLIPDILADGVAIGMALLLSVYMALMRAQYDSVDVRKAGELKG</sequence>
<comment type="caution">
    <text evidence="2">The sequence shown here is derived from an EMBL/GenBank/DDBJ whole genome shotgun (WGS) entry which is preliminary data.</text>
</comment>
<keyword evidence="1" id="KW-0812">Transmembrane</keyword>
<evidence type="ECO:0000313" key="2">
    <source>
        <dbReference type="EMBL" id="PSR25084.1"/>
    </source>
</evidence>
<protein>
    <recommendedName>
        <fullName evidence="4">Hydrogenase-4 component E</fullName>
    </recommendedName>
</protein>
<keyword evidence="1" id="KW-1133">Transmembrane helix</keyword>
<feature type="transmembrane region" description="Helical" evidence="1">
    <location>
        <begin position="6"/>
        <end position="24"/>
    </location>
</feature>
<feature type="transmembrane region" description="Helical" evidence="1">
    <location>
        <begin position="149"/>
        <end position="169"/>
    </location>
</feature>
<gene>
    <name evidence="2" type="ORF">C7B47_13120</name>
</gene>
<evidence type="ECO:0008006" key="4">
    <source>
        <dbReference type="Google" id="ProtNLM"/>
    </source>
</evidence>
<feature type="transmembrane region" description="Helical" evidence="1">
    <location>
        <begin position="58"/>
        <end position="81"/>
    </location>
</feature>
<dbReference type="Proteomes" id="UP000242705">
    <property type="component" value="Unassembled WGS sequence"/>
</dbReference>
<reference evidence="2 3" key="1">
    <citation type="journal article" date="2014" name="BMC Genomics">
        <title>Comparison of environmental and isolate Sulfobacillus genomes reveals diverse carbon, sulfur, nitrogen, and hydrogen metabolisms.</title>
        <authorList>
            <person name="Justice N.B."/>
            <person name="Norman A."/>
            <person name="Brown C.T."/>
            <person name="Singh A."/>
            <person name="Thomas B.C."/>
            <person name="Banfield J.F."/>
        </authorList>
    </citation>
    <scope>NUCLEOTIDE SEQUENCE [LARGE SCALE GENOMIC DNA]</scope>
    <source>
        <strain evidence="2">AMDSBA5</strain>
    </source>
</reference>
<evidence type="ECO:0000313" key="3">
    <source>
        <dbReference type="Proteomes" id="UP000242705"/>
    </source>
</evidence>
<organism evidence="2 3">
    <name type="scientific">Sulfobacillus thermosulfidooxidans</name>
    <dbReference type="NCBI Taxonomy" id="28034"/>
    <lineage>
        <taxon>Bacteria</taxon>
        <taxon>Bacillati</taxon>
        <taxon>Bacillota</taxon>
        <taxon>Clostridia</taxon>
        <taxon>Eubacteriales</taxon>
        <taxon>Clostridiales Family XVII. Incertae Sedis</taxon>
        <taxon>Sulfobacillus</taxon>
    </lineage>
</organism>
<feature type="transmembrane region" description="Helical" evidence="1">
    <location>
        <begin position="175"/>
        <end position="194"/>
    </location>
</feature>
<keyword evidence="1" id="KW-0472">Membrane</keyword>
<proteinExistence type="predicted"/>
<feature type="transmembrane region" description="Helical" evidence="1">
    <location>
        <begin position="93"/>
        <end position="113"/>
    </location>
</feature>